<dbReference type="GO" id="GO:0010150">
    <property type="term" value="P:leaf senescence"/>
    <property type="evidence" value="ECO:0007669"/>
    <property type="project" value="UniProtKB-ARBA"/>
</dbReference>
<keyword evidence="4" id="KW-1185">Reference proteome</keyword>
<dbReference type="Proteomes" id="UP001165190">
    <property type="component" value="Unassembled WGS sequence"/>
</dbReference>
<dbReference type="PANTHER" id="PTHR33083:SF49">
    <property type="entry name" value="SENESCENCE REGULATOR"/>
    <property type="match status" value="1"/>
</dbReference>
<name>A0A9W7H9R5_HIBTR</name>
<evidence type="ECO:0000313" key="3">
    <source>
        <dbReference type="EMBL" id="GMI72926.1"/>
    </source>
</evidence>
<feature type="region of interest" description="Disordered" evidence="2">
    <location>
        <begin position="1"/>
        <end position="54"/>
    </location>
</feature>
<evidence type="ECO:0000313" key="4">
    <source>
        <dbReference type="Proteomes" id="UP001165190"/>
    </source>
</evidence>
<comment type="caution">
    <text evidence="3">The sequence shown here is derived from an EMBL/GenBank/DDBJ whole genome shotgun (WGS) entry which is preliminary data.</text>
</comment>
<protein>
    <recommendedName>
        <fullName evidence="5">Senescence regulator</fullName>
    </recommendedName>
</protein>
<dbReference type="PANTHER" id="PTHR33083">
    <property type="entry name" value="EXPRESSED PROTEIN"/>
    <property type="match status" value="1"/>
</dbReference>
<comment type="similarity">
    <text evidence="1">Belongs to the senescence regulator S40 family.</text>
</comment>
<accession>A0A9W7H9R5</accession>
<evidence type="ECO:0000256" key="1">
    <source>
        <dbReference type="ARBA" id="ARBA00034773"/>
    </source>
</evidence>
<dbReference type="EMBL" id="BSYR01000010">
    <property type="protein sequence ID" value="GMI72926.1"/>
    <property type="molecule type" value="Genomic_DNA"/>
</dbReference>
<dbReference type="InterPro" id="IPR007608">
    <property type="entry name" value="Senescence_reg_S40"/>
</dbReference>
<dbReference type="AlphaFoldDB" id="A0A9W7H9R5"/>
<feature type="compositionally biased region" description="Basic and acidic residues" evidence="2">
    <location>
        <begin position="22"/>
        <end position="33"/>
    </location>
</feature>
<proteinExistence type="inferred from homology"/>
<evidence type="ECO:0000256" key="2">
    <source>
        <dbReference type="SAM" id="MobiDB-lite"/>
    </source>
</evidence>
<sequence>MAEEEFQESEVLFSDQTSNHNGTHDEAAVKDDDVCFDNPGSSRSYKSDKTTNNKKKTVAISLPLNIQRHHGGAAFRCGGEGVEFEEYEDVEMEPPHVVLARRIAGKMAFSVCTGNGRTLKGRDLSQVRNSVLRMTGFLEA</sequence>
<gene>
    <name evidence="3" type="ORF">HRI_000961900</name>
</gene>
<reference evidence="3" key="1">
    <citation type="submission" date="2023-05" db="EMBL/GenBank/DDBJ databases">
        <title>Genome and transcriptome analyses reveal genes involved in the formation of fine ridges on petal epidermal cells in Hibiscus trionum.</title>
        <authorList>
            <person name="Koshimizu S."/>
            <person name="Masuda S."/>
            <person name="Ishii T."/>
            <person name="Shirasu K."/>
            <person name="Hoshino A."/>
            <person name="Arita M."/>
        </authorList>
    </citation>
    <scope>NUCLEOTIDE SEQUENCE</scope>
    <source>
        <strain evidence="3">Hamamatsu line</strain>
    </source>
</reference>
<dbReference type="Pfam" id="PF04520">
    <property type="entry name" value="Senescence_reg"/>
    <property type="match status" value="1"/>
</dbReference>
<organism evidence="3 4">
    <name type="scientific">Hibiscus trionum</name>
    <name type="common">Flower of an hour</name>
    <dbReference type="NCBI Taxonomy" id="183268"/>
    <lineage>
        <taxon>Eukaryota</taxon>
        <taxon>Viridiplantae</taxon>
        <taxon>Streptophyta</taxon>
        <taxon>Embryophyta</taxon>
        <taxon>Tracheophyta</taxon>
        <taxon>Spermatophyta</taxon>
        <taxon>Magnoliopsida</taxon>
        <taxon>eudicotyledons</taxon>
        <taxon>Gunneridae</taxon>
        <taxon>Pentapetalae</taxon>
        <taxon>rosids</taxon>
        <taxon>malvids</taxon>
        <taxon>Malvales</taxon>
        <taxon>Malvaceae</taxon>
        <taxon>Malvoideae</taxon>
        <taxon>Hibiscus</taxon>
    </lineage>
</organism>
<dbReference type="OrthoDB" id="672058at2759"/>
<evidence type="ECO:0008006" key="5">
    <source>
        <dbReference type="Google" id="ProtNLM"/>
    </source>
</evidence>